<dbReference type="AlphaFoldDB" id="Q1G8F0"/>
<gene>
    <name evidence="2" type="primary">epsI-I</name>
    <name evidence="2" type="ordered locus">Ldb2003</name>
</gene>
<feature type="transmembrane region" description="Helical" evidence="1">
    <location>
        <begin position="21"/>
        <end position="39"/>
    </location>
</feature>
<keyword evidence="1" id="KW-0812">Transmembrane</keyword>
<dbReference type="HOGENOM" id="CLU_563586_0_0_9"/>
<proteinExistence type="predicted"/>
<accession>Q1G8F0</accession>
<dbReference type="STRING" id="390333.Ldb2003"/>
<feature type="transmembrane region" description="Helical" evidence="1">
    <location>
        <begin position="205"/>
        <end position="224"/>
    </location>
</feature>
<feature type="transmembrane region" description="Helical" evidence="1">
    <location>
        <begin position="45"/>
        <end position="61"/>
    </location>
</feature>
<keyword evidence="1" id="KW-0472">Membrane</keyword>
<dbReference type="Proteomes" id="UP000001259">
    <property type="component" value="Chromosome"/>
</dbReference>
<feature type="transmembrane region" description="Helical" evidence="1">
    <location>
        <begin position="68"/>
        <end position="90"/>
    </location>
</feature>
<dbReference type="PATRIC" id="fig|390333.13.peg.1242"/>
<evidence type="ECO:0000313" key="3">
    <source>
        <dbReference type="Proteomes" id="UP000001259"/>
    </source>
</evidence>
<keyword evidence="3" id="KW-1185">Reference proteome</keyword>
<feature type="transmembrane region" description="Helical" evidence="1">
    <location>
        <begin position="429"/>
        <end position="450"/>
    </location>
</feature>
<feature type="transmembrane region" description="Helical" evidence="1">
    <location>
        <begin position="395"/>
        <end position="417"/>
    </location>
</feature>
<feature type="transmembrane region" description="Helical" evidence="1">
    <location>
        <begin position="236"/>
        <end position="253"/>
    </location>
</feature>
<feature type="transmembrane region" description="Helical" evidence="1">
    <location>
        <begin position="180"/>
        <end position="199"/>
    </location>
</feature>
<feature type="transmembrane region" description="Helical" evidence="1">
    <location>
        <begin position="121"/>
        <end position="140"/>
    </location>
</feature>
<evidence type="ECO:0000313" key="2">
    <source>
        <dbReference type="EMBL" id="CAI98741.1"/>
    </source>
</evidence>
<name>Q1G8F0_LACDA</name>
<feature type="transmembrane region" description="Helical" evidence="1">
    <location>
        <begin position="152"/>
        <end position="168"/>
    </location>
</feature>
<evidence type="ECO:0000256" key="1">
    <source>
        <dbReference type="SAM" id="Phobius"/>
    </source>
</evidence>
<organism evidence="2 3">
    <name type="scientific">Lactobacillus delbrueckii subsp. bulgaricus (strain ATCC 11842 / DSM 20081 / BCRC 10696 / JCM 1002 / NBRC 13953 / NCIMB 11778 / NCTC 12712 / WDCM 00102 / Lb 14)</name>
    <dbReference type="NCBI Taxonomy" id="390333"/>
    <lineage>
        <taxon>Bacteria</taxon>
        <taxon>Bacillati</taxon>
        <taxon>Bacillota</taxon>
        <taxon>Bacilli</taxon>
        <taxon>Lactobacillales</taxon>
        <taxon>Lactobacillaceae</taxon>
        <taxon>Lactobacillus</taxon>
    </lineage>
</organism>
<keyword evidence="1" id="KW-1133">Transmembrane helix</keyword>
<protein>
    <submittedName>
        <fullName evidence="2">EpsI-I, Hypothetical membrane protein</fullName>
    </submittedName>
</protein>
<dbReference type="KEGG" id="ldb:Ldb2003"/>
<dbReference type="EMBL" id="CR954253">
    <property type="protein sequence ID" value="CAI98741.1"/>
    <property type="molecule type" value="Genomic_DNA"/>
</dbReference>
<reference evidence="2 3" key="1">
    <citation type="journal article" date="2006" name="Proc. Natl. Acad. Sci. U.S.A.">
        <title>The complete genome sequence of Lactobacillus bulgaricus reveals extensive and ongoing reductive evolution.</title>
        <authorList>
            <person name="van de Guchte M."/>
            <person name="Penaud S."/>
            <person name="Grimaldi C."/>
            <person name="Barbe V."/>
            <person name="Bryson K."/>
            <person name="Nicolas P."/>
            <person name="Robert C."/>
            <person name="Oztas S."/>
            <person name="Mangenot S."/>
            <person name="Couloux A."/>
            <person name="Loux V."/>
            <person name="Dervyn R."/>
            <person name="Bossy R."/>
            <person name="Bolotin A."/>
            <person name="Batto J.-M."/>
            <person name="Walunas T."/>
            <person name="Gibrat J.-F."/>
            <person name="Bessieres P."/>
            <person name="Weissenbach J."/>
            <person name="Ehrlich S.D."/>
            <person name="Maguin E."/>
        </authorList>
    </citation>
    <scope>NUCLEOTIDE SEQUENCE [LARGE SCALE GENOMIC DNA]</scope>
    <source>
        <strain evidence="3">ATCC 11842 / DSM 20081 / BCRC 10696 / JCM 1002 / NBRC 13953 / NCIMB 11778 / NCTC 12712 / WDCM 00102 / Lb 14</strain>
    </source>
</reference>
<feature type="transmembrane region" description="Helical" evidence="1">
    <location>
        <begin position="281"/>
        <end position="299"/>
    </location>
</feature>
<sequence>MLTIGTNGNATCTVNKKYLRFSGYNFLLVSLGLISLVTSLSTESWVAYALFVGGILFCLSLSMRNQQLFEFSIFTLLTYVFTLEVVVHYLGHPINIRLRDLSLIPISLLLLRYSTKIFKSFSWWACTLGLFFYTCLGVIIHSTPGIQALESAIPYIIGIEYFFVIRYSKSDLSFVDLYKFIYVVCFFFTIGQTIAGFNVDQRNGIFGVFGLGAYSAFVLLYPIYEYSKWSVNQGTLRSTLISIVISVAILIMAECKAQVVLLFIALLIIGLIQRKVNLRPVISIVLVSFLVCVAVNLLTEIYPRFKSAMTLNGAQGYIFGNSNWGIYQYGRFEALINVYSRQSTTLLKIIGNGLGSAASLDIVFLKEAGKVAYQPYFVRLYGLYYGYDLTGLSKLFLDGGIVLPICFLSVYVRTLLADIKSLRSTDKNVFVKAAVCLSFLINASYAFTYADGINDRDMAFAAIICALVIKQVDQLNTYHKQYQV</sequence>
<dbReference type="RefSeq" id="WP_011544271.1">
    <property type="nucleotide sequence ID" value="NC_008054.1"/>
</dbReference>